<feature type="domain" description="HTH cro/C1-type" evidence="2">
    <location>
        <begin position="9"/>
        <end position="64"/>
    </location>
</feature>
<dbReference type="SMART" id="SM00530">
    <property type="entry name" value="HTH_XRE"/>
    <property type="match status" value="1"/>
</dbReference>
<evidence type="ECO:0000313" key="4">
    <source>
        <dbReference type="Proteomes" id="UP000051955"/>
    </source>
</evidence>
<comment type="caution">
    <text evidence="3">The sequence shown here is derived from an EMBL/GenBank/DDBJ whole genome shotgun (WGS) entry which is preliminary data.</text>
</comment>
<dbReference type="CDD" id="cd00093">
    <property type="entry name" value="HTH_XRE"/>
    <property type="match status" value="1"/>
</dbReference>
<dbReference type="GO" id="GO:0003700">
    <property type="term" value="F:DNA-binding transcription factor activity"/>
    <property type="evidence" value="ECO:0007669"/>
    <property type="project" value="TreeGrafter"/>
</dbReference>
<dbReference type="PANTHER" id="PTHR46797:SF19">
    <property type="entry name" value="BLL2473 PROTEIN"/>
    <property type="match status" value="1"/>
</dbReference>
<keyword evidence="4" id="KW-1185">Reference proteome</keyword>
<dbReference type="AlphaFoldDB" id="A0A0R1LDP1"/>
<evidence type="ECO:0000313" key="3">
    <source>
        <dbReference type="EMBL" id="KRK93902.1"/>
    </source>
</evidence>
<dbReference type="SUPFAM" id="SSF47413">
    <property type="entry name" value="lambda repressor-like DNA-binding domains"/>
    <property type="match status" value="1"/>
</dbReference>
<dbReference type="STRING" id="1423715.FD25_GL001229"/>
<dbReference type="OrthoDB" id="2298288at2"/>
<dbReference type="InterPro" id="IPR001387">
    <property type="entry name" value="Cro/C1-type_HTH"/>
</dbReference>
<reference evidence="3 4" key="1">
    <citation type="journal article" date="2015" name="Genome Announc.">
        <title>Expanding the biotechnology potential of lactobacilli through comparative genomics of 213 strains and associated genera.</title>
        <authorList>
            <person name="Sun Z."/>
            <person name="Harris H.M."/>
            <person name="McCann A."/>
            <person name="Guo C."/>
            <person name="Argimon S."/>
            <person name="Zhang W."/>
            <person name="Yang X."/>
            <person name="Jeffery I.B."/>
            <person name="Cooney J.C."/>
            <person name="Kagawa T.F."/>
            <person name="Liu W."/>
            <person name="Song Y."/>
            <person name="Salvetti E."/>
            <person name="Wrobel A."/>
            <person name="Rasinkangas P."/>
            <person name="Parkhill J."/>
            <person name="Rea M.C."/>
            <person name="O'Sullivan O."/>
            <person name="Ritari J."/>
            <person name="Douillard F.P."/>
            <person name="Paul Ross R."/>
            <person name="Yang R."/>
            <person name="Briner A.E."/>
            <person name="Felis G.E."/>
            <person name="de Vos W.M."/>
            <person name="Barrangou R."/>
            <person name="Klaenhammer T.R."/>
            <person name="Caufield P.W."/>
            <person name="Cui Y."/>
            <person name="Zhang H."/>
            <person name="O'Toole P.W."/>
        </authorList>
    </citation>
    <scope>NUCLEOTIDE SEQUENCE [LARGE SCALE GENOMIC DNA]</scope>
    <source>
        <strain evidence="3 4">DSM 19394</strain>
    </source>
</reference>
<name>A0A0R1LDP1_9LACO</name>
<dbReference type="EMBL" id="AZDV01000028">
    <property type="protein sequence ID" value="KRK93902.1"/>
    <property type="molecule type" value="Genomic_DNA"/>
</dbReference>
<dbReference type="GO" id="GO:0003677">
    <property type="term" value="F:DNA binding"/>
    <property type="evidence" value="ECO:0007669"/>
    <property type="project" value="UniProtKB-KW"/>
</dbReference>
<dbReference type="GO" id="GO:0005829">
    <property type="term" value="C:cytosol"/>
    <property type="evidence" value="ECO:0007669"/>
    <property type="project" value="TreeGrafter"/>
</dbReference>
<dbReference type="InterPro" id="IPR050807">
    <property type="entry name" value="TransReg_Diox_bact_type"/>
</dbReference>
<dbReference type="Gene3D" id="1.10.260.40">
    <property type="entry name" value="lambda repressor-like DNA-binding domains"/>
    <property type="match status" value="1"/>
</dbReference>
<sequence length="103" mass="11566">MLETISQLVHEKRKSLGLTIEQLAQRSGVSVSLISRIERGDLKNISINKLNDLAQSLELRLGDFFVDDRLSGVKTLALVKYLESLPQRRRETVAGAVLKLVKH</sequence>
<dbReference type="Proteomes" id="UP000051955">
    <property type="component" value="Unassembled WGS sequence"/>
</dbReference>
<dbReference type="PANTHER" id="PTHR46797">
    <property type="entry name" value="HTH-TYPE TRANSCRIPTIONAL REGULATOR"/>
    <property type="match status" value="1"/>
</dbReference>
<proteinExistence type="predicted"/>
<gene>
    <name evidence="3" type="ORF">FD25_GL001229</name>
</gene>
<dbReference type="PROSITE" id="PS50943">
    <property type="entry name" value="HTH_CROC1"/>
    <property type="match status" value="1"/>
</dbReference>
<accession>A0A0R1LDP1</accession>
<organism evidence="3 4">
    <name type="scientific">Levilactobacillus acidifarinae DSM 19394 = JCM 15949</name>
    <dbReference type="NCBI Taxonomy" id="1423715"/>
    <lineage>
        <taxon>Bacteria</taxon>
        <taxon>Bacillati</taxon>
        <taxon>Bacillota</taxon>
        <taxon>Bacilli</taxon>
        <taxon>Lactobacillales</taxon>
        <taxon>Lactobacillaceae</taxon>
        <taxon>Levilactobacillus</taxon>
    </lineage>
</organism>
<dbReference type="PATRIC" id="fig|1423715.3.peg.1263"/>
<dbReference type="RefSeq" id="WP_057733016.1">
    <property type="nucleotide sequence ID" value="NZ_AZDV01000028.1"/>
</dbReference>
<protein>
    <recommendedName>
        <fullName evidence="2">HTH cro/C1-type domain-containing protein</fullName>
    </recommendedName>
</protein>
<dbReference type="Pfam" id="PF01381">
    <property type="entry name" value="HTH_3"/>
    <property type="match status" value="1"/>
</dbReference>
<keyword evidence="1" id="KW-0238">DNA-binding</keyword>
<evidence type="ECO:0000259" key="2">
    <source>
        <dbReference type="PROSITE" id="PS50943"/>
    </source>
</evidence>
<evidence type="ECO:0000256" key="1">
    <source>
        <dbReference type="ARBA" id="ARBA00023125"/>
    </source>
</evidence>
<dbReference type="InterPro" id="IPR010982">
    <property type="entry name" value="Lambda_DNA-bd_dom_sf"/>
</dbReference>